<gene>
    <name evidence="11" type="ORF">EKH79_00430</name>
</gene>
<feature type="binding site" evidence="8">
    <location>
        <position position="533"/>
    </location>
    <ligand>
        <name>Ca(2+)</name>
        <dbReference type="ChEBI" id="CHEBI:29108"/>
    </ligand>
</feature>
<feature type="binding site" evidence="8">
    <location>
        <position position="555"/>
    </location>
    <ligand>
        <name>Ca(2+)</name>
        <dbReference type="ChEBI" id="CHEBI:29108"/>
    </ligand>
</feature>
<dbReference type="PANTHER" id="PTHR14218">
    <property type="entry name" value="PROTEASE S8 TRIPEPTIDYL PEPTIDASE I CLN2"/>
    <property type="match status" value="1"/>
</dbReference>
<feature type="binding site" evidence="8">
    <location>
        <position position="534"/>
    </location>
    <ligand>
        <name>Ca(2+)</name>
        <dbReference type="ChEBI" id="CHEBI:29108"/>
    </ligand>
</feature>
<feature type="chain" id="PRO_5018653329" description="Peptidase S53 domain-containing protein" evidence="9">
    <location>
        <begin position="35"/>
        <end position="961"/>
    </location>
</feature>
<evidence type="ECO:0000256" key="6">
    <source>
        <dbReference type="ARBA" id="ARBA00022837"/>
    </source>
</evidence>
<keyword evidence="7" id="KW-0865">Zymogen</keyword>
<accession>A0A3S0Q1B7</accession>
<keyword evidence="6 8" id="KW-0106">Calcium</keyword>
<dbReference type="InterPro" id="IPR036852">
    <property type="entry name" value="Peptidase_S8/S53_dom_sf"/>
</dbReference>
<feature type="binding site" evidence="8">
    <location>
        <position position="553"/>
    </location>
    <ligand>
        <name>Ca(2+)</name>
        <dbReference type="ChEBI" id="CHEBI:29108"/>
    </ligand>
</feature>
<feature type="domain" description="Peptidase S53" evidence="10">
    <location>
        <begin position="224"/>
        <end position="575"/>
    </location>
</feature>
<dbReference type="SMART" id="SM00944">
    <property type="entry name" value="Pro-kuma_activ"/>
    <property type="match status" value="1"/>
</dbReference>
<dbReference type="PANTHER" id="PTHR14218:SF15">
    <property type="entry name" value="TRIPEPTIDYL-PEPTIDASE 1"/>
    <property type="match status" value="1"/>
</dbReference>
<keyword evidence="3 9" id="KW-0732">Signal</keyword>
<evidence type="ECO:0000313" key="12">
    <source>
        <dbReference type="Proteomes" id="UP000267077"/>
    </source>
</evidence>
<evidence type="ECO:0000256" key="2">
    <source>
        <dbReference type="ARBA" id="ARBA00022723"/>
    </source>
</evidence>
<dbReference type="SUPFAM" id="SSF52743">
    <property type="entry name" value="Subtilisin-like"/>
    <property type="match status" value="1"/>
</dbReference>
<evidence type="ECO:0000256" key="3">
    <source>
        <dbReference type="ARBA" id="ARBA00022729"/>
    </source>
</evidence>
<sequence length="961" mass="100899">MDKSGGRMFSSRCVKKLTMVMGLAMLGTSWGVLAQSAAHGVATSADTVMHALHPAVTLHKGDRMLGPLAVSQPMHVVVTLKLRNEQQLDDYIAKPGFRPLTSAQFRMLYGPSKVQAQAVADYLVKAGFGNVKIAPNNAFIEADGRADTAQAAFKTSFMHVKTHDGRDAFANNSAIQIPSNLQDVVQAVLGVQNVHIAHAMARRYDPTAVHTMTVQAQTSGGQIGHPPSDFPVIYGVGNMPNVTTVAVGSVSAGAMTNVLSDLKVVDPGVTVTLLGNTGIGNSTGGNSDDDEWDLDSQSIIAFTNVKQYYFYVAASLNESDLEIAFAQVVSDNMLRAIDVSLGECESQAQSDGTAVSMDATFKQAVAQGQTFFVADGDRGADECNNATEEPSWPSSSQYVTAVGGTSLYTTSNTAWQSEEVWNKTVEGYGGTGGSPSLFEPIPAWQQGVAGITDQVHRGVPDIAFEGDPASGALITIDGSPDQQYGGTSLSAPLAVGMWAHVLQADGNSLGFAPPVIYKLAQASAFSYNDAFHDVLYGSDSNVGPGGCCSAGPGWDYASGWGSVIVQQFADLTPSYGASSPFVSFATLPALQVTTPIPGSMHAPGDFNGDGTSDLLWFNPSSSQVGYWTMTASAPVGTGGGVVNLTGLATYSVTPNYFVGAVGDFNNDGYADLVFTSANRDLWLWTNNQHGGFTSTRIGASDYPSQWQLIGAGDVDGDGHDDLLWLDPVDCKFGYWTMNGATVTGYHTVNIACGYYPISIGYYTPSNRLSIVWTSAANDLYIWDSVGNTTGGSTGQGFNAYNLSPYFPNMGTITSLGGGYQGTNIGIQTYQAAPVGSGESPQGWGTLFSRSFDANGNQTGIQLLPVYGPVAVAEFGSAGYIIAGQGVNNTGVYSINIDNMMIGTGGLYGGASNALFSGNAPEIPGPFGINPSSWGNDNGWSYPTGWWVVGALFNGTQAPPWY</sequence>
<reference evidence="11 12" key="1">
    <citation type="submission" date="2018-12" db="EMBL/GenBank/DDBJ databases">
        <title>Dyella dinghuensis sp. nov. DHOA06 and Dyella choica sp. nov. 4M-K27, isolated from forest soil.</title>
        <authorList>
            <person name="Qiu L.-H."/>
            <person name="Gao Z.-H."/>
        </authorList>
    </citation>
    <scope>NUCLEOTIDE SEQUENCE [LARGE SCALE GENOMIC DNA]</scope>
    <source>
        <strain evidence="11 12">DHOA06</strain>
    </source>
</reference>
<dbReference type="InterPro" id="IPR050819">
    <property type="entry name" value="Tripeptidyl-peptidase_I"/>
</dbReference>
<dbReference type="Pfam" id="PF13517">
    <property type="entry name" value="FG-GAP_3"/>
    <property type="match status" value="1"/>
</dbReference>
<dbReference type="CDD" id="cd04056">
    <property type="entry name" value="Peptidases_S53"/>
    <property type="match status" value="1"/>
</dbReference>
<evidence type="ECO:0000256" key="5">
    <source>
        <dbReference type="ARBA" id="ARBA00022825"/>
    </source>
</evidence>
<evidence type="ECO:0000259" key="10">
    <source>
        <dbReference type="PROSITE" id="PS51695"/>
    </source>
</evidence>
<dbReference type="Gene3D" id="2.130.10.130">
    <property type="entry name" value="Integrin alpha, N-terminal"/>
    <property type="match status" value="1"/>
</dbReference>
<name>A0A3S0Q1B7_9GAMM</name>
<dbReference type="PROSITE" id="PS51695">
    <property type="entry name" value="SEDOLISIN"/>
    <property type="match status" value="1"/>
</dbReference>
<evidence type="ECO:0000256" key="1">
    <source>
        <dbReference type="ARBA" id="ARBA00022670"/>
    </source>
</evidence>
<dbReference type="InterPro" id="IPR023828">
    <property type="entry name" value="Peptidase_S8_Ser-AS"/>
</dbReference>
<feature type="active site" description="Charge relay system" evidence="8">
    <location>
        <position position="488"/>
    </location>
</feature>
<dbReference type="GO" id="GO:0008240">
    <property type="term" value="F:tripeptidyl-peptidase activity"/>
    <property type="evidence" value="ECO:0007669"/>
    <property type="project" value="TreeGrafter"/>
</dbReference>
<keyword evidence="2 8" id="KW-0479">Metal-binding</keyword>
<dbReference type="InterPro" id="IPR013517">
    <property type="entry name" value="FG-GAP"/>
</dbReference>
<proteinExistence type="predicted"/>
<dbReference type="AlphaFoldDB" id="A0A3S0Q1B7"/>
<dbReference type="EMBL" id="RYZR01000001">
    <property type="protein sequence ID" value="RUL67107.1"/>
    <property type="molecule type" value="Genomic_DNA"/>
</dbReference>
<protein>
    <recommendedName>
        <fullName evidence="10">Peptidase S53 domain-containing protein</fullName>
    </recommendedName>
</protein>
<dbReference type="Proteomes" id="UP000267077">
    <property type="component" value="Unassembled WGS sequence"/>
</dbReference>
<dbReference type="InterPro" id="IPR030400">
    <property type="entry name" value="Sedolisin_dom"/>
</dbReference>
<organism evidence="11 12">
    <name type="scientific">Dyella dinghuensis</name>
    <dbReference type="NCBI Taxonomy" id="1920169"/>
    <lineage>
        <taxon>Bacteria</taxon>
        <taxon>Pseudomonadati</taxon>
        <taxon>Pseudomonadota</taxon>
        <taxon>Gammaproteobacteria</taxon>
        <taxon>Lysobacterales</taxon>
        <taxon>Rhodanobacteraceae</taxon>
        <taxon>Dyella</taxon>
    </lineage>
</organism>
<feature type="active site" description="Charge relay system" evidence="8">
    <location>
        <position position="295"/>
    </location>
</feature>
<comment type="caution">
    <text evidence="11">The sequence shown here is derived from an EMBL/GenBank/DDBJ whole genome shotgun (WGS) entry which is preliminary data.</text>
</comment>
<dbReference type="GO" id="GO:0004252">
    <property type="term" value="F:serine-type endopeptidase activity"/>
    <property type="evidence" value="ECO:0007669"/>
    <property type="project" value="UniProtKB-UniRule"/>
</dbReference>
<dbReference type="InterPro" id="IPR015366">
    <property type="entry name" value="S53_propep"/>
</dbReference>
<dbReference type="PROSITE" id="PS00138">
    <property type="entry name" value="SUBTILASE_SER"/>
    <property type="match status" value="1"/>
</dbReference>
<evidence type="ECO:0000256" key="9">
    <source>
        <dbReference type="SAM" id="SignalP"/>
    </source>
</evidence>
<evidence type="ECO:0000313" key="11">
    <source>
        <dbReference type="EMBL" id="RUL67107.1"/>
    </source>
</evidence>
<evidence type="ECO:0000256" key="7">
    <source>
        <dbReference type="ARBA" id="ARBA00023145"/>
    </source>
</evidence>
<keyword evidence="4 8" id="KW-0378">Hydrolase</keyword>
<dbReference type="Pfam" id="PF01839">
    <property type="entry name" value="FG-GAP"/>
    <property type="match status" value="1"/>
</dbReference>
<feature type="active site" description="Charge relay system" evidence="8">
    <location>
        <position position="291"/>
    </location>
</feature>
<keyword evidence="1 8" id="KW-0645">Protease</keyword>
<dbReference type="Pfam" id="PF09286">
    <property type="entry name" value="Pro-kuma_activ"/>
    <property type="match status" value="1"/>
</dbReference>
<dbReference type="InterPro" id="IPR028994">
    <property type="entry name" value="Integrin_alpha_N"/>
</dbReference>
<dbReference type="Gene3D" id="3.40.50.200">
    <property type="entry name" value="Peptidase S8/S53 domain"/>
    <property type="match status" value="1"/>
</dbReference>
<keyword evidence="12" id="KW-1185">Reference proteome</keyword>
<dbReference type="CDD" id="cd11377">
    <property type="entry name" value="Pro-peptidase_S53"/>
    <property type="match status" value="1"/>
</dbReference>
<keyword evidence="5 8" id="KW-0720">Serine protease</keyword>
<dbReference type="GO" id="GO:0006508">
    <property type="term" value="P:proteolysis"/>
    <property type="evidence" value="ECO:0007669"/>
    <property type="project" value="UniProtKB-KW"/>
</dbReference>
<dbReference type="GO" id="GO:0046872">
    <property type="term" value="F:metal ion binding"/>
    <property type="evidence" value="ECO:0007669"/>
    <property type="project" value="UniProtKB-UniRule"/>
</dbReference>
<dbReference type="SUPFAM" id="SSF69318">
    <property type="entry name" value="Integrin alpha N-terminal domain"/>
    <property type="match status" value="1"/>
</dbReference>
<dbReference type="SUPFAM" id="SSF54897">
    <property type="entry name" value="Protease propeptides/inhibitors"/>
    <property type="match status" value="1"/>
</dbReference>
<feature type="signal peptide" evidence="9">
    <location>
        <begin position="1"/>
        <end position="34"/>
    </location>
</feature>
<evidence type="ECO:0000256" key="4">
    <source>
        <dbReference type="ARBA" id="ARBA00022801"/>
    </source>
</evidence>
<comment type="cofactor">
    <cofactor evidence="8">
        <name>Ca(2+)</name>
        <dbReference type="ChEBI" id="CHEBI:29108"/>
    </cofactor>
    <text evidence="8">Binds 1 Ca(2+) ion per subunit.</text>
</comment>
<evidence type="ECO:0000256" key="8">
    <source>
        <dbReference type="PROSITE-ProRule" id="PRU01032"/>
    </source>
</evidence>